<gene>
    <name evidence="1" type="ORF">BDEG_26938</name>
</gene>
<protein>
    <submittedName>
        <fullName evidence="1">Uncharacterized protein</fullName>
    </submittedName>
</protein>
<evidence type="ECO:0000313" key="1">
    <source>
        <dbReference type="EMBL" id="OAJ43594.1"/>
    </source>
</evidence>
<proteinExistence type="predicted"/>
<accession>A0A177WV89</accession>
<name>A0A177WV89_BATDL</name>
<organism evidence="1 2">
    <name type="scientific">Batrachochytrium dendrobatidis (strain JEL423)</name>
    <dbReference type="NCBI Taxonomy" id="403673"/>
    <lineage>
        <taxon>Eukaryota</taxon>
        <taxon>Fungi</taxon>
        <taxon>Fungi incertae sedis</taxon>
        <taxon>Chytridiomycota</taxon>
        <taxon>Chytridiomycota incertae sedis</taxon>
        <taxon>Chytridiomycetes</taxon>
        <taxon>Rhizophydiales</taxon>
        <taxon>Rhizophydiales incertae sedis</taxon>
        <taxon>Batrachochytrium</taxon>
    </lineage>
</organism>
<dbReference type="VEuPathDB" id="FungiDB:BDEG_26938"/>
<dbReference type="EMBL" id="DS022310">
    <property type="protein sequence ID" value="OAJ43594.1"/>
    <property type="molecule type" value="Genomic_DNA"/>
</dbReference>
<reference evidence="1 2" key="2">
    <citation type="submission" date="2016-05" db="EMBL/GenBank/DDBJ databases">
        <title>Lineage-specific infection strategies underlie the spectrum of fungal disease in amphibians.</title>
        <authorList>
            <person name="Cuomo C.A."/>
            <person name="Farrer R.A."/>
            <person name="James T."/>
            <person name="Longcore J."/>
            <person name="Birren B."/>
        </authorList>
    </citation>
    <scope>NUCLEOTIDE SEQUENCE [LARGE SCALE GENOMIC DNA]</scope>
    <source>
        <strain evidence="1 2">JEL423</strain>
    </source>
</reference>
<sequence length="220" mass="22552">MSSMTDRAVDVAQNVAKTVEPYVPTIAKDAATYAVSTASSAATLATSTATSAYNFATGTASSAYCYASQTVKVVVTGATTTITTYTPGPVLNAVTSAIDGAKAISQDPVGSVKSHVPVMVIHAGEKTYEIIHPTFDRAAQSVTAATGFVVTKVNGTVEYITAVPAVHSLIEQINKLTAPVLSRFGVNKGENGEVEAEGIVGEVPVVSAAPEIPEPVTKGY</sequence>
<dbReference type="OrthoDB" id="2119801at2759"/>
<dbReference type="AlphaFoldDB" id="A0A177WV89"/>
<dbReference type="Proteomes" id="UP000077115">
    <property type="component" value="Unassembled WGS sequence"/>
</dbReference>
<dbReference type="EMBL" id="DS022310">
    <property type="protein sequence ID" value="OAJ43593.1"/>
    <property type="molecule type" value="Genomic_DNA"/>
</dbReference>
<reference evidence="1 2" key="1">
    <citation type="submission" date="2006-10" db="EMBL/GenBank/DDBJ databases">
        <title>The Genome Sequence of Batrachochytrium dendrobatidis JEL423.</title>
        <authorList>
            <consortium name="The Broad Institute Genome Sequencing Platform"/>
            <person name="Birren B."/>
            <person name="Lander E."/>
            <person name="Galagan J."/>
            <person name="Cuomo C."/>
            <person name="Devon K."/>
            <person name="Jaffe D."/>
            <person name="Butler J."/>
            <person name="Alvarez P."/>
            <person name="Gnerre S."/>
            <person name="Grabherr M."/>
            <person name="Kleber M."/>
            <person name="Mauceli E."/>
            <person name="Brockman W."/>
            <person name="Young S."/>
            <person name="LaButti K."/>
            <person name="Sykes S."/>
            <person name="DeCaprio D."/>
            <person name="Crawford M."/>
            <person name="Koehrsen M."/>
            <person name="Engels R."/>
            <person name="Montgomery P."/>
            <person name="Pearson M."/>
            <person name="Howarth C."/>
            <person name="Larson L."/>
            <person name="White J."/>
            <person name="O'Leary S."/>
            <person name="Kodira C."/>
            <person name="Zeng Q."/>
            <person name="Yandava C."/>
            <person name="Alvarado L."/>
            <person name="Longcore J."/>
            <person name="James T."/>
        </authorList>
    </citation>
    <scope>NUCLEOTIDE SEQUENCE [LARGE SCALE GENOMIC DNA]</scope>
    <source>
        <strain evidence="1 2">JEL423</strain>
    </source>
</reference>
<evidence type="ECO:0000313" key="2">
    <source>
        <dbReference type="Proteomes" id="UP000077115"/>
    </source>
</evidence>